<dbReference type="SUPFAM" id="SSF52540">
    <property type="entry name" value="P-loop containing nucleoside triphosphate hydrolases"/>
    <property type="match status" value="1"/>
</dbReference>
<dbReference type="Proteomes" id="UP000269721">
    <property type="component" value="Unassembled WGS sequence"/>
</dbReference>
<name>A0A4P9W899_9FUNG</name>
<evidence type="ECO:0000313" key="2">
    <source>
        <dbReference type="Proteomes" id="UP000269721"/>
    </source>
</evidence>
<dbReference type="InterPro" id="IPR027417">
    <property type="entry name" value="P-loop_NTPase"/>
</dbReference>
<gene>
    <name evidence="1" type="ORF">BDK51DRAFT_50515</name>
</gene>
<keyword evidence="2" id="KW-1185">Reference proteome</keyword>
<evidence type="ECO:0000313" key="1">
    <source>
        <dbReference type="EMBL" id="RKO87298.1"/>
    </source>
</evidence>
<protein>
    <submittedName>
        <fullName evidence="1">Uncharacterized protein</fullName>
    </submittedName>
</protein>
<dbReference type="EMBL" id="KZ997531">
    <property type="protein sequence ID" value="RKO87298.1"/>
    <property type="molecule type" value="Genomic_DNA"/>
</dbReference>
<dbReference type="OrthoDB" id="6076341at2759"/>
<sequence>MVCSGYQISVISTSALPLLTFLSNRIGLLNPPIPFLPPRRSKSSATCDFASSLTQISSRYFPAQGFKLAKKYGMKYLECSTFTGQGVREVIQCVADIGSNAQLGEERGPKKKSVLEKISGSEVHGIGSFQLYNLIEGPARE</sequence>
<proteinExistence type="predicted"/>
<reference evidence="2" key="1">
    <citation type="journal article" date="2018" name="Nat. Microbiol.">
        <title>Leveraging single-cell genomics to expand the fungal tree of life.</title>
        <authorList>
            <person name="Ahrendt S.R."/>
            <person name="Quandt C.A."/>
            <person name="Ciobanu D."/>
            <person name="Clum A."/>
            <person name="Salamov A."/>
            <person name="Andreopoulos B."/>
            <person name="Cheng J.F."/>
            <person name="Woyke T."/>
            <person name="Pelin A."/>
            <person name="Henrissat B."/>
            <person name="Reynolds N.K."/>
            <person name="Benny G.L."/>
            <person name="Smith M.E."/>
            <person name="James T.Y."/>
            <person name="Grigoriev I.V."/>
        </authorList>
    </citation>
    <scope>NUCLEOTIDE SEQUENCE [LARGE SCALE GENOMIC DNA]</scope>
</reference>
<accession>A0A4P9W899</accession>
<organism evidence="1 2">
    <name type="scientific">Blyttiomyces helicus</name>
    <dbReference type="NCBI Taxonomy" id="388810"/>
    <lineage>
        <taxon>Eukaryota</taxon>
        <taxon>Fungi</taxon>
        <taxon>Fungi incertae sedis</taxon>
        <taxon>Chytridiomycota</taxon>
        <taxon>Chytridiomycota incertae sedis</taxon>
        <taxon>Chytridiomycetes</taxon>
        <taxon>Chytridiomycetes incertae sedis</taxon>
        <taxon>Blyttiomyces</taxon>
    </lineage>
</organism>
<dbReference type="AlphaFoldDB" id="A0A4P9W899"/>